<dbReference type="eggNOG" id="COG0679">
    <property type="taxonomic scope" value="Bacteria"/>
</dbReference>
<evidence type="ECO:0000256" key="3">
    <source>
        <dbReference type="ARBA" id="ARBA00022475"/>
    </source>
</evidence>
<keyword evidence="3" id="KW-1003">Cell membrane</keyword>
<evidence type="ECO:0000256" key="2">
    <source>
        <dbReference type="ARBA" id="ARBA00022448"/>
    </source>
</evidence>
<feature type="transmembrane region" description="Helical" evidence="7">
    <location>
        <begin position="271"/>
        <end position="292"/>
    </location>
</feature>
<feature type="transmembrane region" description="Helical" evidence="7">
    <location>
        <begin position="180"/>
        <end position="198"/>
    </location>
</feature>
<dbReference type="Pfam" id="PF03547">
    <property type="entry name" value="Mem_trans"/>
    <property type="match status" value="1"/>
</dbReference>
<dbReference type="Proteomes" id="UP000051298">
    <property type="component" value="Unassembled WGS sequence"/>
</dbReference>
<dbReference type="InterPro" id="IPR004776">
    <property type="entry name" value="Mem_transp_PIN-like"/>
</dbReference>
<feature type="transmembrane region" description="Helical" evidence="7">
    <location>
        <begin position="77"/>
        <end position="98"/>
    </location>
</feature>
<dbReference type="PANTHER" id="PTHR36838">
    <property type="entry name" value="AUXIN EFFLUX CARRIER FAMILY PROTEIN"/>
    <property type="match status" value="1"/>
</dbReference>
<feature type="transmembrane region" description="Helical" evidence="7">
    <location>
        <begin position="105"/>
        <end position="125"/>
    </location>
</feature>
<reference evidence="8 9" key="1">
    <citation type="submission" date="2015-09" db="EMBL/GenBank/DDBJ databases">
        <authorList>
            <consortium name="Swine Surveillance"/>
        </authorList>
    </citation>
    <scope>NUCLEOTIDE SEQUENCE [LARGE SCALE GENOMIC DNA]</scope>
    <source>
        <strain evidence="8 9">CECT 5294</strain>
    </source>
</reference>
<organism evidence="8 9">
    <name type="scientific">Thalassobacter stenotrophicus</name>
    <dbReference type="NCBI Taxonomy" id="266809"/>
    <lineage>
        <taxon>Bacteria</taxon>
        <taxon>Pseudomonadati</taxon>
        <taxon>Pseudomonadota</taxon>
        <taxon>Alphaproteobacteria</taxon>
        <taxon>Rhodobacterales</taxon>
        <taxon>Roseobacteraceae</taxon>
        <taxon>Thalassobacter</taxon>
    </lineage>
</organism>
<dbReference type="EMBL" id="CYRX01000031">
    <property type="protein sequence ID" value="CUH61296.1"/>
    <property type="molecule type" value="Genomic_DNA"/>
</dbReference>
<name>A0A0P1F148_9RHOB</name>
<feature type="transmembrane region" description="Helical" evidence="7">
    <location>
        <begin position="210"/>
        <end position="231"/>
    </location>
</feature>
<gene>
    <name evidence="8" type="ORF">THS5294_02599</name>
</gene>
<evidence type="ECO:0000256" key="4">
    <source>
        <dbReference type="ARBA" id="ARBA00022692"/>
    </source>
</evidence>
<keyword evidence="2" id="KW-0813">Transport</keyword>
<feature type="transmembrane region" description="Helical" evidence="7">
    <location>
        <begin position="137"/>
        <end position="159"/>
    </location>
</feature>
<accession>A0A0P1F148</accession>
<sequence length="323" mass="33777">MVVSSNSLTPMGDVLSVTLPVFVLIAAGYLAVWRGIFSETHTEGLMTFTQKFAIPCLLFSAIAGLDLKASFDWRLLTSYYTGSIVCFMAGIAGAKIFFGRPTEDAIAIGFAAMFANTVLLGLPIAERAYGIDSLTPNFAIISIHAGFCYLVGLTTMEIVRARHAATRPGAFATARLVARAMFRNALMIGVGLGLAVNLSGLTLPAPVMEAVTLMTSAALPAALFGLGGVMVRYKPEGDGRTILMLISIALILHPAVTLGMGTLLALDTPQLRAAVLTAAMAPGVNSYLFAAVYGRATRVSASGVLLGTAASIVTVSVWILILP</sequence>
<dbReference type="AlphaFoldDB" id="A0A0P1F148"/>
<dbReference type="GO" id="GO:0016020">
    <property type="term" value="C:membrane"/>
    <property type="evidence" value="ECO:0007669"/>
    <property type="project" value="UniProtKB-SubCell"/>
</dbReference>
<dbReference type="GO" id="GO:0055085">
    <property type="term" value="P:transmembrane transport"/>
    <property type="evidence" value="ECO:0007669"/>
    <property type="project" value="InterPro"/>
</dbReference>
<evidence type="ECO:0000256" key="7">
    <source>
        <dbReference type="SAM" id="Phobius"/>
    </source>
</evidence>
<evidence type="ECO:0000256" key="6">
    <source>
        <dbReference type="ARBA" id="ARBA00023136"/>
    </source>
</evidence>
<feature type="transmembrane region" description="Helical" evidence="7">
    <location>
        <begin position="243"/>
        <end position="265"/>
    </location>
</feature>
<feature type="transmembrane region" description="Helical" evidence="7">
    <location>
        <begin position="52"/>
        <end position="71"/>
    </location>
</feature>
<proteinExistence type="predicted"/>
<dbReference type="STRING" id="266809.PM03_12440"/>
<keyword evidence="6 7" id="KW-0472">Membrane</keyword>
<comment type="subcellular location">
    <subcellularLocation>
        <location evidence="1">Membrane</location>
        <topology evidence="1">Multi-pass membrane protein</topology>
    </subcellularLocation>
</comment>
<evidence type="ECO:0000313" key="8">
    <source>
        <dbReference type="EMBL" id="CUH61296.1"/>
    </source>
</evidence>
<dbReference type="PANTHER" id="PTHR36838:SF3">
    <property type="entry name" value="TRANSPORTER AUXIN EFFLUX CARRIER EC FAMILY"/>
    <property type="match status" value="1"/>
</dbReference>
<feature type="transmembrane region" description="Helical" evidence="7">
    <location>
        <begin position="304"/>
        <end position="321"/>
    </location>
</feature>
<keyword evidence="4 7" id="KW-0812">Transmembrane</keyword>
<evidence type="ECO:0000256" key="1">
    <source>
        <dbReference type="ARBA" id="ARBA00004141"/>
    </source>
</evidence>
<protein>
    <submittedName>
        <fullName evidence="8">Putative transporter YfdV</fullName>
    </submittedName>
</protein>
<feature type="transmembrane region" description="Helical" evidence="7">
    <location>
        <begin position="14"/>
        <end position="32"/>
    </location>
</feature>
<evidence type="ECO:0000313" key="9">
    <source>
        <dbReference type="Proteomes" id="UP000051298"/>
    </source>
</evidence>
<evidence type="ECO:0000256" key="5">
    <source>
        <dbReference type="ARBA" id="ARBA00022989"/>
    </source>
</evidence>
<keyword evidence="5 7" id="KW-1133">Transmembrane helix</keyword>